<proteinExistence type="predicted"/>
<feature type="region of interest" description="Disordered" evidence="4">
    <location>
        <begin position="577"/>
        <end position="599"/>
    </location>
</feature>
<dbReference type="GO" id="GO:0005634">
    <property type="term" value="C:nucleus"/>
    <property type="evidence" value="ECO:0007669"/>
    <property type="project" value="UniProtKB-SubCell"/>
</dbReference>
<name>A0A8S3W3H4_PARAO</name>
<dbReference type="Proteomes" id="UP000691718">
    <property type="component" value="Unassembled WGS sequence"/>
</dbReference>
<dbReference type="AlphaFoldDB" id="A0A8S3W3H4"/>
<evidence type="ECO:0000259" key="5">
    <source>
        <dbReference type="PROSITE" id="PS51253"/>
    </source>
</evidence>
<comment type="caution">
    <text evidence="6">The sequence shown here is derived from an EMBL/GenBank/DDBJ whole genome shotgun (WGS) entry which is preliminary data.</text>
</comment>
<evidence type="ECO:0000256" key="4">
    <source>
        <dbReference type="SAM" id="MobiDB-lite"/>
    </source>
</evidence>
<evidence type="ECO:0000256" key="1">
    <source>
        <dbReference type="ARBA" id="ARBA00004123"/>
    </source>
</evidence>
<keyword evidence="7" id="KW-1185">Reference proteome</keyword>
<accession>A0A8S3W3H4</accession>
<dbReference type="PROSITE" id="PS51253">
    <property type="entry name" value="HTH_CENPB"/>
    <property type="match status" value="1"/>
</dbReference>
<evidence type="ECO:0000256" key="3">
    <source>
        <dbReference type="ARBA" id="ARBA00023242"/>
    </source>
</evidence>
<evidence type="ECO:0000313" key="6">
    <source>
        <dbReference type="EMBL" id="CAG4938496.1"/>
    </source>
</evidence>
<dbReference type="InterPro" id="IPR006600">
    <property type="entry name" value="HTH_CenpB_DNA-bd_dom"/>
</dbReference>
<feature type="compositionally biased region" description="Polar residues" evidence="4">
    <location>
        <begin position="706"/>
        <end position="724"/>
    </location>
</feature>
<evidence type="ECO:0000313" key="7">
    <source>
        <dbReference type="Proteomes" id="UP000691718"/>
    </source>
</evidence>
<feature type="region of interest" description="Disordered" evidence="4">
    <location>
        <begin position="632"/>
        <end position="694"/>
    </location>
</feature>
<dbReference type="GO" id="GO:0003677">
    <property type="term" value="F:DNA binding"/>
    <property type="evidence" value="ECO:0007669"/>
    <property type="project" value="UniProtKB-KW"/>
</dbReference>
<dbReference type="InterPro" id="IPR007889">
    <property type="entry name" value="HTH_Psq"/>
</dbReference>
<dbReference type="Pfam" id="PF03184">
    <property type="entry name" value="DDE_1"/>
    <property type="match status" value="1"/>
</dbReference>
<dbReference type="Pfam" id="PF05225">
    <property type="entry name" value="HTH_psq"/>
    <property type="match status" value="1"/>
</dbReference>
<keyword evidence="3" id="KW-0539">Nucleus</keyword>
<dbReference type="OrthoDB" id="71166at2759"/>
<dbReference type="InterPro" id="IPR050863">
    <property type="entry name" value="CenT-Element_Derived"/>
</dbReference>
<feature type="domain" description="HTH CENPB-type" evidence="5">
    <location>
        <begin position="51"/>
        <end position="126"/>
    </location>
</feature>
<dbReference type="InterPro" id="IPR004875">
    <property type="entry name" value="DDE_SF_endonuclease_dom"/>
</dbReference>
<feature type="region of interest" description="Disordered" evidence="4">
    <location>
        <begin position="706"/>
        <end position="730"/>
    </location>
</feature>
<feature type="compositionally biased region" description="Basic and acidic residues" evidence="4">
    <location>
        <begin position="634"/>
        <end position="654"/>
    </location>
</feature>
<evidence type="ECO:0000256" key="2">
    <source>
        <dbReference type="ARBA" id="ARBA00023125"/>
    </source>
</evidence>
<gene>
    <name evidence="6" type="ORF">PAPOLLO_LOCUS1645</name>
</gene>
<reference evidence="6" key="1">
    <citation type="submission" date="2021-04" db="EMBL/GenBank/DDBJ databases">
        <authorList>
            <person name="Tunstrom K."/>
        </authorList>
    </citation>
    <scope>NUCLEOTIDE SEQUENCE</scope>
</reference>
<dbReference type="PANTHER" id="PTHR19303:SF74">
    <property type="entry name" value="POGO TRANSPOSABLE ELEMENT WITH KRAB DOMAIN"/>
    <property type="match status" value="1"/>
</dbReference>
<comment type="subcellular location">
    <subcellularLocation>
        <location evidence="1">Nucleus</location>
    </subcellularLocation>
</comment>
<dbReference type="EMBL" id="CAJQZP010000095">
    <property type="protein sequence ID" value="CAG4938496.1"/>
    <property type="molecule type" value="Genomic_DNA"/>
</dbReference>
<keyword evidence="2" id="KW-0238">DNA-binding</keyword>
<protein>
    <submittedName>
        <fullName evidence="6">(apollo) hypothetical protein</fullName>
    </submittedName>
</protein>
<sequence>MAPKKNYTPHQMCLAMEAVRKGDSYSAAAEKYGVPRMTLRNKVTGKSPAVCHMGPPTILSMNEEAILKEWFFAMAERHCPIGKEQLLDSVQLITKSANRKNPFTNDRPGRKWFDLFLKRHPEISERVSQNLTTSRESVKEEHIVKWFADVEKYLEENNLPEVLKDPTRIFNTDGSAFFLNPKPDRVLVKRGEKNIYSTSGNEKENLTVLLAANAAGQLAPPMIVFSYERIPRAIAESIPENWGIGRSENGWMCGSTFYEYVTNILYPWLVQNNTKFPIIFFLDGHASHLTKHLSDFCREKQIEVIALYPNSTHLLQPMDVSVFRPLKLFWRQETRKWKTENLGEQVKKENFAPILKRTLESITPDCIKNGFRVGGLFPYGPDLVDFTKLNIQNRASTNKSACDSTKNQAFLSQLEAEIVKIFKRSKLDTFNKCFYLPMSELADVLPTEDLTMYTIWAKYKHLCAVTVSESNTKADDRPGVEQHTTRMITVSEQTTSSEIVPLISVPPVECHDDNSTTSARSSAETLQNKDVFGPTNNSKIERGSEKCGTKQNQDLLSKCAISDLTSAHKTPTKVTPLTSSAIAPEPTQKKRKISKEKIPSAITSKSWREFYAKKDAEKKEKEDIKAKRKQLRKEKKELKEKAIIEKQKNTSRRKENMKKRRHVSITSSESDVVSDVTYAETGGSEIDTADESDEDLTLMDLKLKNTMNENGNNNQRQSDIQGDSISFRCP</sequence>
<organism evidence="6 7">
    <name type="scientific">Parnassius apollo</name>
    <name type="common">Apollo butterfly</name>
    <name type="synonym">Papilio apollo</name>
    <dbReference type="NCBI Taxonomy" id="110799"/>
    <lineage>
        <taxon>Eukaryota</taxon>
        <taxon>Metazoa</taxon>
        <taxon>Ecdysozoa</taxon>
        <taxon>Arthropoda</taxon>
        <taxon>Hexapoda</taxon>
        <taxon>Insecta</taxon>
        <taxon>Pterygota</taxon>
        <taxon>Neoptera</taxon>
        <taxon>Endopterygota</taxon>
        <taxon>Lepidoptera</taxon>
        <taxon>Glossata</taxon>
        <taxon>Ditrysia</taxon>
        <taxon>Papilionoidea</taxon>
        <taxon>Papilionidae</taxon>
        <taxon>Parnassiinae</taxon>
        <taxon>Parnassini</taxon>
        <taxon>Parnassius</taxon>
        <taxon>Parnassius</taxon>
    </lineage>
</organism>
<dbReference type="PANTHER" id="PTHR19303">
    <property type="entry name" value="TRANSPOSON"/>
    <property type="match status" value="1"/>
</dbReference>
<feature type="compositionally biased region" description="Low complexity" evidence="4">
    <location>
        <begin position="664"/>
        <end position="677"/>
    </location>
</feature>